<dbReference type="Proteomes" id="UP001060085">
    <property type="component" value="Linkage Group LG03"/>
</dbReference>
<comment type="caution">
    <text evidence="1">The sequence shown here is derived from an EMBL/GenBank/DDBJ whole genome shotgun (WGS) entry which is preliminary data.</text>
</comment>
<name>A0ACC0BPR9_CATRO</name>
<organism evidence="1 2">
    <name type="scientific">Catharanthus roseus</name>
    <name type="common">Madagascar periwinkle</name>
    <name type="synonym">Vinca rosea</name>
    <dbReference type="NCBI Taxonomy" id="4058"/>
    <lineage>
        <taxon>Eukaryota</taxon>
        <taxon>Viridiplantae</taxon>
        <taxon>Streptophyta</taxon>
        <taxon>Embryophyta</taxon>
        <taxon>Tracheophyta</taxon>
        <taxon>Spermatophyta</taxon>
        <taxon>Magnoliopsida</taxon>
        <taxon>eudicotyledons</taxon>
        <taxon>Gunneridae</taxon>
        <taxon>Pentapetalae</taxon>
        <taxon>asterids</taxon>
        <taxon>lamiids</taxon>
        <taxon>Gentianales</taxon>
        <taxon>Apocynaceae</taxon>
        <taxon>Rauvolfioideae</taxon>
        <taxon>Vinceae</taxon>
        <taxon>Catharanthinae</taxon>
        <taxon>Catharanthus</taxon>
    </lineage>
</organism>
<dbReference type="EMBL" id="CM044703">
    <property type="protein sequence ID" value="KAI5674662.1"/>
    <property type="molecule type" value="Genomic_DNA"/>
</dbReference>
<keyword evidence="2" id="KW-1185">Reference proteome</keyword>
<gene>
    <name evidence="1" type="ORF">M9H77_15026</name>
</gene>
<protein>
    <submittedName>
        <fullName evidence="1">Uncharacterized protein</fullName>
    </submittedName>
</protein>
<proteinExistence type="predicted"/>
<reference evidence="2" key="1">
    <citation type="journal article" date="2023" name="Nat. Plants">
        <title>Single-cell RNA sequencing provides a high-resolution roadmap for understanding the multicellular compartmentation of specialized metabolism.</title>
        <authorList>
            <person name="Sun S."/>
            <person name="Shen X."/>
            <person name="Li Y."/>
            <person name="Li Y."/>
            <person name="Wang S."/>
            <person name="Li R."/>
            <person name="Zhang H."/>
            <person name="Shen G."/>
            <person name="Guo B."/>
            <person name="Wei J."/>
            <person name="Xu J."/>
            <person name="St-Pierre B."/>
            <person name="Chen S."/>
            <person name="Sun C."/>
        </authorList>
    </citation>
    <scope>NUCLEOTIDE SEQUENCE [LARGE SCALE GENOMIC DNA]</scope>
</reference>
<evidence type="ECO:0000313" key="2">
    <source>
        <dbReference type="Proteomes" id="UP001060085"/>
    </source>
</evidence>
<evidence type="ECO:0000313" key="1">
    <source>
        <dbReference type="EMBL" id="KAI5674662.1"/>
    </source>
</evidence>
<sequence>MSSSGVVRVTIPINLRKTIQDIKEIAGKHSDEDIYAMLKECNMDPNETAQKLLYLDTFHEVKRKRDRKKANASIRVPQRYRWTSGVQRRGAGSRGRNSSTYVSDDTGGGREVRAREENGGTDYMERSSNLSGPVQRDNAAVHVTVSSNGSANGPTMVCNGVSSHESNHKVSADKISNGIEETTAADVSKLGKRPSLPSVDVKQRQGLNPGPTPAPTPTVASGASFEARDSGVYSSASDPVLVPSLNPRNPNAVGAIKREIGSQRTAADSVGTSLPETRLNASQDVANNNQVAQRTMISANKTSQDIERSQKSEASRPSSAMSQKKSSTSISNQDSWSAQQVNGDSKSMTSEGETIALRANLQSVPKVEDATLDQPTSQLDGKLEKLNLSTHQPVIFPDHIQVPEAYRNGLTFGSLGDTLVHSKSDSQEFKNVEGTVVTNEKDAREPPVSCETTSSVAPEGDYPGHPQSHPNVPENLPPLEVNIPSGNPPKSDQSKPELLQPIGTPYPFLHTASDYGFGLMPSLLGHHIVPVEGAEVGNSSIPSTSGSSQPPTQTVGVGQSSIAISPQLFPFLRQPYPSNYFPISPYFSQIYMPHNAPQFLGHSGFPQQASTGNIYLPSPGAPAGVKFPVPQLYKPGNIPANLTHFIPSGYGSYGSAYGLGTAMAPGSSASNEDLAASELKEKNIYPTMKQNEEPLVWTSAQGRDLQALQGNFFYNFPQGQQVNFSPAHSGQGPLAAGMYHLPPTTAAPSMVQSLPPQHSQALVAPSVESVVPPSGTYQQPHSQINWNPKLLNRENI</sequence>
<accession>A0ACC0BPR9</accession>